<comment type="subunit">
    <text evidence="5">Homodimer.</text>
</comment>
<dbReference type="SUPFAM" id="SSF51182">
    <property type="entry name" value="RmlC-like cupins"/>
    <property type="match status" value="1"/>
</dbReference>
<evidence type="ECO:0000256" key="1">
    <source>
        <dbReference type="ARBA" id="ARBA00001298"/>
    </source>
</evidence>
<accession>A0ABS3BVA1</accession>
<comment type="similarity">
    <text evidence="5">Belongs to the dTDP-4-dehydrorhamnose 3,5-epimerase family.</text>
</comment>
<reference evidence="6 7" key="1">
    <citation type="submission" date="2021-03" db="EMBL/GenBank/DDBJ databases">
        <title>novel species isolated from a fishpond in China.</title>
        <authorList>
            <person name="Lu H."/>
            <person name="Cai Z."/>
        </authorList>
    </citation>
    <scope>NUCLEOTIDE SEQUENCE [LARGE SCALE GENOMIC DNA]</scope>
    <source>
        <strain evidence="6 7">JCM 31546</strain>
    </source>
</reference>
<comment type="pathway">
    <text evidence="5">Carbohydrate biosynthesis; dTDP-L-rhamnose biosynthesis.</text>
</comment>
<dbReference type="InterPro" id="IPR000888">
    <property type="entry name" value="RmlC-like"/>
</dbReference>
<dbReference type="PANTHER" id="PTHR21047:SF2">
    <property type="entry name" value="THYMIDINE DIPHOSPHO-4-KETO-RHAMNOSE 3,5-EPIMERASE"/>
    <property type="match status" value="1"/>
</dbReference>
<dbReference type="EC" id="5.1.3.13" evidence="3 5"/>
<evidence type="ECO:0000256" key="5">
    <source>
        <dbReference type="RuleBase" id="RU364069"/>
    </source>
</evidence>
<proteinExistence type="inferred from homology"/>
<dbReference type="PANTHER" id="PTHR21047">
    <property type="entry name" value="DTDP-6-DEOXY-D-GLUCOSE-3,5 EPIMERASE"/>
    <property type="match status" value="1"/>
</dbReference>
<comment type="caution">
    <text evidence="6">The sequence shown here is derived from an EMBL/GenBank/DDBJ whole genome shotgun (WGS) entry which is preliminary data.</text>
</comment>
<dbReference type="NCBIfam" id="TIGR01221">
    <property type="entry name" value="rmlC"/>
    <property type="match status" value="1"/>
</dbReference>
<evidence type="ECO:0000256" key="3">
    <source>
        <dbReference type="ARBA" id="ARBA00012098"/>
    </source>
</evidence>
<comment type="catalytic activity">
    <reaction evidence="1 5">
        <text>dTDP-4-dehydro-6-deoxy-alpha-D-glucose = dTDP-4-dehydro-beta-L-rhamnose</text>
        <dbReference type="Rhea" id="RHEA:16969"/>
        <dbReference type="ChEBI" id="CHEBI:57649"/>
        <dbReference type="ChEBI" id="CHEBI:62830"/>
        <dbReference type="EC" id="5.1.3.13"/>
    </reaction>
</comment>
<dbReference type="InterPro" id="IPR014710">
    <property type="entry name" value="RmlC-like_jellyroll"/>
</dbReference>
<keyword evidence="5 6" id="KW-0413">Isomerase</keyword>
<protein>
    <recommendedName>
        <fullName evidence="4 5">dTDP-4-dehydrorhamnose 3,5-epimerase</fullName>
        <ecNumber evidence="3 5">5.1.3.13</ecNumber>
    </recommendedName>
    <alternativeName>
        <fullName evidence="5">Thymidine diphospho-4-keto-rhamnose 3,5-epimerase</fullName>
    </alternativeName>
</protein>
<sequence length="176" mass="20174">MIFTETKLKGAFVIEIKKLEDNRGFFGRSWCANEMAEHGLKADIKQVNTSLSLKKGTIRGMHYQNDPYQETKLVRCTRGAIFDVIIDLRPQSPTYKQWIGVELTADNHKMLFVPEDFAHGFITLEDNCEVSYLVTQFYAPGAESGIRWNDPAFGIEWPIEPTIVSEKDQSHPNYLK</sequence>
<evidence type="ECO:0000256" key="4">
    <source>
        <dbReference type="ARBA" id="ARBA00019595"/>
    </source>
</evidence>
<gene>
    <name evidence="6" type="primary">rfbC</name>
    <name evidence="6" type="ORF">J0A67_20235</name>
</gene>
<comment type="function">
    <text evidence="2 5">Catalyzes the epimerization of the C3' and C5'positions of dTDP-6-deoxy-D-xylo-4-hexulose, forming dTDP-6-deoxy-L-lyxo-4-hexulose.</text>
</comment>
<dbReference type="CDD" id="cd00438">
    <property type="entry name" value="cupin_RmlC"/>
    <property type="match status" value="1"/>
</dbReference>
<evidence type="ECO:0000256" key="2">
    <source>
        <dbReference type="ARBA" id="ARBA00001997"/>
    </source>
</evidence>
<organism evidence="6 7">
    <name type="scientific">Algoriphagus aestuariicola</name>
    <dbReference type="NCBI Taxonomy" id="1852016"/>
    <lineage>
        <taxon>Bacteria</taxon>
        <taxon>Pseudomonadati</taxon>
        <taxon>Bacteroidota</taxon>
        <taxon>Cytophagia</taxon>
        <taxon>Cytophagales</taxon>
        <taxon>Cyclobacteriaceae</taxon>
        <taxon>Algoriphagus</taxon>
    </lineage>
</organism>
<dbReference type="Proteomes" id="UP000664698">
    <property type="component" value="Unassembled WGS sequence"/>
</dbReference>
<evidence type="ECO:0000313" key="6">
    <source>
        <dbReference type="EMBL" id="MBN7803215.1"/>
    </source>
</evidence>
<dbReference type="Gene3D" id="2.60.120.10">
    <property type="entry name" value="Jelly Rolls"/>
    <property type="match status" value="1"/>
</dbReference>
<dbReference type="Pfam" id="PF00908">
    <property type="entry name" value="dTDP_sugar_isom"/>
    <property type="match status" value="1"/>
</dbReference>
<dbReference type="InterPro" id="IPR011051">
    <property type="entry name" value="RmlC_Cupin_sf"/>
</dbReference>
<name>A0ABS3BVA1_9BACT</name>
<dbReference type="RefSeq" id="WP_206571209.1">
    <property type="nucleotide sequence ID" value="NZ_JAFKCW010000005.1"/>
</dbReference>
<dbReference type="GO" id="GO:0008830">
    <property type="term" value="F:dTDP-4-dehydrorhamnose 3,5-epimerase activity"/>
    <property type="evidence" value="ECO:0007669"/>
    <property type="project" value="UniProtKB-EC"/>
</dbReference>
<evidence type="ECO:0000313" key="7">
    <source>
        <dbReference type="Proteomes" id="UP000664698"/>
    </source>
</evidence>
<dbReference type="EMBL" id="JAFKCW010000005">
    <property type="protein sequence ID" value="MBN7803215.1"/>
    <property type="molecule type" value="Genomic_DNA"/>
</dbReference>
<keyword evidence="7" id="KW-1185">Reference proteome</keyword>